<feature type="chain" id="PRO_5044297359" evidence="2">
    <location>
        <begin position="25"/>
        <end position="127"/>
    </location>
</feature>
<reference evidence="3" key="1">
    <citation type="submission" date="2024-07" db="EMBL/GenBank/DDBJ databases">
        <authorList>
            <person name="Biller S.J."/>
        </authorList>
    </citation>
    <scope>NUCLEOTIDE SEQUENCE</scope>
    <source>
        <strain evidence="3">WC2420</strain>
    </source>
</reference>
<dbReference type="Pfam" id="PF12836">
    <property type="entry name" value="HHH_3"/>
    <property type="match status" value="1"/>
</dbReference>
<feature type="signal peptide" evidence="2">
    <location>
        <begin position="1"/>
        <end position="24"/>
    </location>
</feature>
<dbReference type="PANTHER" id="PTHR21180:SF32">
    <property type="entry name" value="ENDONUCLEASE_EXONUCLEASE_PHOSPHATASE FAMILY DOMAIN-CONTAINING PROTEIN 1"/>
    <property type="match status" value="1"/>
</dbReference>
<protein>
    <submittedName>
        <fullName evidence="3">ComEA family DNA-binding protein</fullName>
    </submittedName>
</protein>
<evidence type="ECO:0000313" key="3">
    <source>
        <dbReference type="EMBL" id="XDU71698.1"/>
    </source>
</evidence>
<feature type="compositionally biased region" description="Low complexity" evidence="1">
    <location>
        <begin position="26"/>
        <end position="40"/>
    </location>
</feature>
<evidence type="ECO:0000256" key="1">
    <source>
        <dbReference type="SAM" id="MobiDB-lite"/>
    </source>
</evidence>
<dbReference type="GO" id="GO:0015628">
    <property type="term" value="P:protein secretion by the type II secretion system"/>
    <property type="evidence" value="ECO:0007669"/>
    <property type="project" value="TreeGrafter"/>
</dbReference>
<dbReference type="GO" id="GO:0015627">
    <property type="term" value="C:type II protein secretion system complex"/>
    <property type="evidence" value="ECO:0007669"/>
    <property type="project" value="TreeGrafter"/>
</dbReference>
<dbReference type="InterPro" id="IPR004509">
    <property type="entry name" value="Competence_ComEA_HhH"/>
</dbReference>
<dbReference type="EMBL" id="CP165628">
    <property type="protein sequence ID" value="XDU71698.1"/>
    <property type="molecule type" value="Genomic_DNA"/>
</dbReference>
<accession>A0AB39VMA7</accession>
<name>A0AB39VMA7_9GAMM</name>
<evidence type="ECO:0000256" key="2">
    <source>
        <dbReference type="SAM" id="SignalP"/>
    </source>
</evidence>
<keyword evidence="3" id="KW-0238">DNA-binding</keyword>
<gene>
    <name evidence="3" type="ORF">AB3G37_19560</name>
</gene>
<dbReference type="GO" id="GO:0003677">
    <property type="term" value="F:DNA binding"/>
    <property type="evidence" value="ECO:0007669"/>
    <property type="project" value="UniProtKB-KW"/>
</dbReference>
<dbReference type="Gene3D" id="1.10.150.280">
    <property type="entry name" value="AF1531-like domain"/>
    <property type="match status" value="1"/>
</dbReference>
<dbReference type="PANTHER" id="PTHR21180">
    <property type="entry name" value="ENDONUCLEASE/EXONUCLEASE/PHOSPHATASE FAMILY DOMAIN-CONTAINING PROTEIN 1"/>
    <property type="match status" value="1"/>
</dbReference>
<dbReference type="RefSeq" id="WP_369788840.1">
    <property type="nucleotide sequence ID" value="NZ_CP165628.1"/>
</dbReference>
<feature type="compositionally biased region" description="Low complexity" evidence="1">
    <location>
        <begin position="49"/>
        <end position="60"/>
    </location>
</feature>
<organism evidence="3">
    <name type="scientific">Rouxiella sp. WC2420</name>
    <dbReference type="NCBI Taxonomy" id="3234145"/>
    <lineage>
        <taxon>Bacteria</taxon>
        <taxon>Pseudomonadati</taxon>
        <taxon>Pseudomonadota</taxon>
        <taxon>Gammaproteobacteria</taxon>
        <taxon>Enterobacterales</taxon>
        <taxon>Yersiniaceae</taxon>
        <taxon>Rouxiella</taxon>
    </lineage>
</organism>
<keyword evidence="2" id="KW-0732">Signal</keyword>
<sequence>MKKLSITTLTLALGLAVMPLSVQAATESAAKTTSSTSVEKSVSKDKKAATPAAKEAATANAEEEKVSLNNASAAELSKVLNGVGLKKGQTIVEYREEMGPFTNIDQLQEVPGIGPGLFKRNQSRLKL</sequence>
<dbReference type="SUPFAM" id="SSF47781">
    <property type="entry name" value="RuvA domain 2-like"/>
    <property type="match status" value="1"/>
</dbReference>
<proteinExistence type="predicted"/>
<feature type="region of interest" description="Disordered" evidence="1">
    <location>
        <begin position="26"/>
        <end position="66"/>
    </location>
</feature>
<dbReference type="NCBIfam" id="TIGR00426">
    <property type="entry name" value="competence protein ComEA helix-hairpin-helix repeat region"/>
    <property type="match status" value="1"/>
</dbReference>
<dbReference type="InterPro" id="IPR010994">
    <property type="entry name" value="RuvA_2-like"/>
</dbReference>
<dbReference type="InterPro" id="IPR051675">
    <property type="entry name" value="Endo/Exo/Phosphatase_dom_1"/>
</dbReference>
<dbReference type="AlphaFoldDB" id="A0AB39VMA7"/>